<accession>A0A6G9Z5Z3</accession>
<feature type="compositionally biased region" description="Low complexity" evidence="1">
    <location>
        <begin position="163"/>
        <end position="186"/>
    </location>
</feature>
<evidence type="ECO:0000313" key="2">
    <source>
        <dbReference type="EMBL" id="QIS20423.1"/>
    </source>
</evidence>
<dbReference type="Proteomes" id="UP000500953">
    <property type="component" value="Chromosome"/>
</dbReference>
<protein>
    <submittedName>
        <fullName evidence="2">Uncharacterized protein</fullName>
    </submittedName>
</protein>
<dbReference type="AlphaFoldDB" id="A0A6G9Z5Z3"/>
<sequence length="209" mass="22132">MGQDDSADKFDLVVWFAPTAPADRDAAMTAVTEAMLLAQRAKPVLERAAGDGRAAFLAVTQFDGAFGLTDVAADEKAILGGVFALVKTLGIESPTLFCRGIDIAVDQGAAALMAELYDPRTELTQVGYSPAGQRRTLEFTENPSSPLIDAPRYPSRIPETYSYSPAAAAESPRPARSRSRNASTAACCYSAAPNSQPNRSGPQAFRTPN</sequence>
<gene>
    <name evidence="2" type="ORF">F6W96_21120</name>
</gene>
<evidence type="ECO:0000313" key="3">
    <source>
        <dbReference type="Proteomes" id="UP000500953"/>
    </source>
</evidence>
<proteinExistence type="predicted"/>
<dbReference type="EMBL" id="CP046173">
    <property type="protein sequence ID" value="QIS20423.1"/>
    <property type="molecule type" value="Genomic_DNA"/>
</dbReference>
<name>A0A6G9Z5Z3_9NOCA</name>
<organism evidence="2 3">
    <name type="scientific">Nocardia terpenica</name>
    <dbReference type="NCBI Taxonomy" id="455432"/>
    <lineage>
        <taxon>Bacteria</taxon>
        <taxon>Bacillati</taxon>
        <taxon>Actinomycetota</taxon>
        <taxon>Actinomycetes</taxon>
        <taxon>Mycobacteriales</taxon>
        <taxon>Nocardiaceae</taxon>
        <taxon>Nocardia</taxon>
    </lineage>
</organism>
<feature type="region of interest" description="Disordered" evidence="1">
    <location>
        <begin position="163"/>
        <end position="209"/>
    </location>
</feature>
<reference evidence="2 3" key="1">
    <citation type="journal article" date="2019" name="ACS Chem. Biol.">
        <title>Identification and Mobilization of a Cryptic Antibiotic Biosynthesis Gene Locus from a Human-Pathogenic Nocardia Isolate.</title>
        <authorList>
            <person name="Herisse M."/>
            <person name="Ishida K."/>
            <person name="Porter J.L."/>
            <person name="Howden B."/>
            <person name="Hertweck C."/>
            <person name="Stinear T.P."/>
            <person name="Pidot S.J."/>
        </authorList>
    </citation>
    <scope>NUCLEOTIDE SEQUENCE [LARGE SCALE GENOMIC DNA]</scope>
    <source>
        <strain evidence="2 3">AUSMDU00012715</strain>
    </source>
</reference>
<dbReference type="RefSeq" id="WP_342760979.1">
    <property type="nucleotide sequence ID" value="NZ_CP046173.1"/>
</dbReference>
<dbReference type="Gene3D" id="3.40.50.720">
    <property type="entry name" value="NAD(P)-binding Rossmann-like Domain"/>
    <property type="match status" value="1"/>
</dbReference>
<evidence type="ECO:0000256" key="1">
    <source>
        <dbReference type="SAM" id="MobiDB-lite"/>
    </source>
</evidence>
<feature type="compositionally biased region" description="Polar residues" evidence="1">
    <location>
        <begin position="192"/>
        <end position="209"/>
    </location>
</feature>